<dbReference type="Gene3D" id="2.40.10.10">
    <property type="entry name" value="Trypsin-like serine proteases"/>
    <property type="match status" value="1"/>
</dbReference>
<dbReference type="OrthoDB" id="10061449at2759"/>
<dbReference type="Pfam" id="PF00089">
    <property type="entry name" value="Trypsin"/>
    <property type="match status" value="1"/>
</dbReference>
<dbReference type="CDD" id="cd00190">
    <property type="entry name" value="Tryp_SPc"/>
    <property type="match status" value="1"/>
</dbReference>
<dbReference type="InterPro" id="IPR001254">
    <property type="entry name" value="Trypsin_dom"/>
</dbReference>
<comment type="similarity">
    <text evidence="1">Belongs to the peptidase S1 family.</text>
</comment>
<accession>A0A6A4J3C9</accession>
<keyword evidence="7" id="KW-1185">Reference proteome</keyword>
<dbReference type="AlphaFoldDB" id="A0A6A4J3C9"/>
<reference evidence="6" key="1">
    <citation type="journal article" date="2021" name="Mol. Ecol. Resour.">
        <title>Apolygus lucorum genome provides insights into omnivorousness and mesophyll feeding.</title>
        <authorList>
            <person name="Liu Y."/>
            <person name="Liu H."/>
            <person name="Wang H."/>
            <person name="Huang T."/>
            <person name="Liu B."/>
            <person name="Yang B."/>
            <person name="Yin L."/>
            <person name="Li B."/>
            <person name="Zhang Y."/>
            <person name="Zhang S."/>
            <person name="Jiang F."/>
            <person name="Zhang X."/>
            <person name="Ren Y."/>
            <person name="Wang B."/>
            <person name="Wang S."/>
            <person name="Lu Y."/>
            <person name="Wu K."/>
            <person name="Fan W."/>
            <person name="Wang G."/>
        </authorList>
    </citation>
    <scope>NUCLEOTIDE SEQUENCE</scope>
    <source>
        <strain evidence="6">12Hb</strain>
    </source>
</reference>
<dbReference type="SMART" id="SM00020">
    <property type="entry name" value="Tryp_SPc"/>
    <property type="match status" value="1"/>
</dbReference>
<keyword evidence="5" id="KW-1015">Disulfide bond</keyword>
<evidence type="ECO:0000256" key="2">
    <source>
        <dbReference type="ARBA" id="ARBA00022670"/>
    </source>
</evidence>
<dbReference type="InterPro" id="IPR050430">
    <property type="entry name" value="Peptidase_S1"/>
</dbReference>
<evidence type="ECO:0000313" key="6">
    <source>
        <dbReference type="EMBL" id="KAF6202290.1"/>
    </source>
</evidence>
<evidence type="ECO:0000256" key="1">
    <source>
        <dbReference type="ARBA" id="ARBA00007664"/>
    </source>
</evidence>
<dbReference type="Proteomes" id="UP000466442">
    <property type="component" value="Linkage Group LG12"/>
</dbReference>
<gene>
    <name evidence="6" type="ORF">GE061_004688</name>
</gene>
<evidence type="ECO:0000256" key="4">
    <source>
        <dbReference type="ARBA" id="ARBA00022825"/>
    </source>
</evidence>
<dbReference type="SUPFAM" id="SSF50494">
    <property type="entry name" value="Trypsin-like serine proteases"/>
    <property type="match status" value="1"/>
</dbReference>
<dbReference type="InterPro" id="IPR033116">
    <property type="entry name" value="TRYPSIN_SER"/>
</dbReference>
<dbReference type="PROSITE" id="PS00135">
    <property type="entry name" value="TRYPSIN_SER"/>
    <property type="match status" value="1"/>
</dbReference>
<organism evidence="6 7">
    <name type="scientific">Apolygus lucorum</name>
    <name type="common">Small green plant bug</name>
    <name type="synonym">Lygocoris lucorum</name>
    <dbReference type="NCBI Taxonomy" id="248454"/>
    <lineage>
        <taxon>Eukaryota</taxon>
        <taxon>Metazoa</taxon>
        <taxon>Ecdysozoa</taxon>
        <taxon>Arthropoda</taxon>
        <taxon>Hexapoda</taxon>
        <taxon>Insecta</taxon>
        <taxon>Pterygota</taxon>
        <taxon>Neoptera</taxon>
        <taxon>Paraneoptera</taxon>
        <taxon>Hemiptera</taxon>
        <taxon>Heteroptera</taxon>
        <taxon>Panheteroptera</taxon>
        <taxon>Cimicomorpha</taxon>
        <taxon>Miridae</taxon>
        <taxon>Mirini</taxon>
        <taxon>Apolygus</taxon>
    </lineage>
</organism>
<protein>
    <submittedName>
        <fullName evidence="6">Uncharacterized protein</fullName>
    </submittedName>
</protein>
<dbReference type="InterPro" id="IPR001314">
    <property type="entry name" value="Peptidase_S1A"/>
</dbReference>
<dbReference type="InterPro" id="IPR043504">
    <property type="entry name" value="Peptidase_S1_PA_chymotrypsin"/>
</dbReference>
<comment type="caution">
    <text evidence="6">The sequence shown here is derived from an EMBL/GenBank/DDBJ whole genome shotgun (WGS) entry which is preliminary data.</text>
</comment>
<proteinExistence type="inferred from homology"/>
<dbReference type="PROSITE" id="PS50240">
    <property type="entry name" value="TRYPSIN_DOM"/>
    <property type="match status" value="1"/>
</dbReference>
<keyword evidence="2" id="KW-0645">Protease</keyword>
<dbReference type="PRINTS" id="PR00722">
    <property type="entry name" value="CHYMOTRYPSIN"/>
</dbReference>
<dbReference type="GO" id="GO:0004252">
    <property type="term" value="F:serine-type endopeptidase activity"/>
    <property type="evidence" value="ECO:0007669"/>
    <property type="project" value="InterPro"/>
</dbReference>
<evidence type="ECO:0000313" key="7">
    <source>
        <dbReference type="Proteomes" id="UP000466442"/>
    </source>
</evidence>
<dbReference type="EMBL" id="WIXP02000012">
    <property type="protein sequence ID" value="KAF6202290.1"/>
    <property type="molecule type" value="Genomic_DNA"/>
</dbReference>
<sequence length="339" mass="37131">MAISVLFWVIGSSLVVSGLRIGKEFDKEYNNQGRSVGIHDLGSRLERTRIVNGKDVLPNTYPFLGIIIKRSEPKCGGSLIAPLVTITACHCLYMNDYKKMNKAKDVEFLVGAVDLDHARGLLRTARKLIAHSDCKFNAEIEGRRYEVVYDYGLIIFTEPFTKIFGYADVIALPDFKGTSLIDKMIRDEVPCVLMGWGYTSADAEGTSPTLKELSAKLRSQDRCAQEVEKNLEAPYHATSVCVTALGINQSACFGDSGGPLLCGKGEKQIIGVASYIAGPCGKDKIPNVFARLDMVSDWINKIVAESPTIRPFVASGSVIISDRLVSFTLIAFILIKMCS</sequence>
<dbReference type="GO" id="GO:0006508">
    <property type="term" value="P:proteolysis"/>
    <property type="evidence" value="ECO:0007669"/>
    <property type="project" value="UniProtKB-KW"/>
</dbReference>
<evidence type="ECO:0000256" key="3">
    <source>
        <dbReference type="ARBA" id="ARBA00022801"/>
    </source>
</evidence>
<name>A0A6A4J3C9_APOLU</name>
<evidence type="ECO:0000256" key="5">
    <source>
        <dbReference type="ARBA" id="ARBA00023157"/>
    </source>
</evidence>
<dbReference type="PANTHER" id="PTHR24276">
    <property type="entry name" value="POLYSERASE-RELATED"/>
    <property type="match status" value="1"/>
</dbReference>
<dbReference type="PANTHER" id="PTHR24276:SF96">
    <property type="entry name" value="PEPTIDASE S1 DOMAIN-CONTAINING PROTEIN"/>
    <property type="match status" value="1"/>
</dbReference>
<keyword evidence="4" id="KW-0720">Serine protease</keyword>
<dbReference type="InterPro" id="IPR009003">
    <property type="entry name" value="Peptidase_S1_PA"/>
</dbReference>
<keyword evidence="3" id="KW-0378">Hydrolase</keyword>